<accession>A0A6C0VJ17</accession>
<dbReference type="PANTHER" id="PTHR43581">
    <property type="entry name" value="ATP/GTP PHOSPHATASE"/>
    <property type="match status" value="1"/>
</dbReference>
<gene>
    <name evidence="2" type="ORF">FQU78_10745</name>
</gene>
<dbReference type="SUPFAM" id="SSF52540">
    <property type="entry name" value="P-loop containing nucleoside triphosphate hydrolases"/>
    <property type="match status" value="1"/>
</dbReference>
<dbReference type="Gene3D" id="3.40.50.300">
    <property type="entry name" value="P-loop containing nucleotide triphosphate hydrolases"/>
    <property type="match status" value="1"/>
</dbReference>
<feature type="domain" description="AAA+ ATPase" evidence="1">
    <location>
        <begin position="29"/>
        <end position="363"/>
    </location>
</feature>
<dbReference type="Proteomes" id="UP000467371">
    <property type="component" value="Chromosome"/>
</dbReference>
<reference evidence="2 3" key="1">
    <citation type="journal article" date="2020" name="Environ. Microbiol. Rep.">
        <title>Redox cycling of Fe(II) and Fe(III) in magnetite accelerates aceticlastic methanogenesis by Methanosarcina mazei.</title>
        <authorList>
            <person name="Wang H."/>
            <person name="Byrne J.M."/>
            <person name="Liu P."/>
            <person name="Liu J."/>
            <person name="Dong X."/>
            <person name="Lu Y."/>
        </authorList>
    </citation>
    <scope>NUCLEOTIDE SEQUENCE [LARGE SCALE GENOMIC DNA]</scope>
    <source>
        <strain evidence="3">zm-15</strain>
    </source>
</reference>
<sequence>MLVEVIKMKIKQLEIDGFRCLCNLKIAFEDSITLIVGENDSGKSSIISCLNLFTEDYSLELDDFNYGRNEIKIKLVAEDFEFIKEYRKEKFPDSSFIIKPSQKFIQETKEFLTSLPDSLTEAQESKIKDLSKKFGLTVRVNSSIQTLKNQLNSKLSEDEIIISNGHFFELNKIQLDGKQFENVESFFKEVFLKDKQANIWDTKIQDGKTIKEIIQEELDSYSKSISEDLKSKGIKEKLKQYLNQLTDIKIEPLFEPKNLNIYSKVKFLENGNEISVEKKGDGTKRRISLALLEYKVEYEESCKDSKLYILDEPDTHLHVKAQLELLNILKELGKKGCQIIITTHSPFLINAIKPKQIRLLVQENANETKIKSLKNEPETSDEILRKLGIENIYLYFAKKIILVEGETEESFLPRIYEKIYDVSLNSDLIKVINTRGIKNIPGFAKALLELVDENSIYVVKDNDASEETLKLIDELKIHPDRQITVGTKEFEDSFSDDVLYESWKNYLAECGKDISKSKWSLKNISKLREKCSSNPDKKFSSELKSLNQGSGKKFSKIIFGEVLGNYCDKTNIPDKINELLFKLSN</sequence>
<proteinExistence type="predicted"/>
<dbReference type="SMART" id="SM00382">
    <property type="entry name" value="AAA"/>
    <property type="match status" value="1"/>
</dbReference>
<evidence type="ECO:0000313" key="2">
    <source>
        <dbReference type="EMBL" id="QIB91459.1"/>
    </source>
</evidence>
<dbReference type="Pfam" id="PF13175">
    <property type="entry name" value="AAA_15"/>
    <property type="match status" value="1"/>
</dbReference>
<name>A0A6C0VJ17_METMZ</name>
<dbReference type="InterPro" id="IPR003593">
    <property type="entry name" value="AAA+_ATPase"/>
</dbReference>
<dbReference type="PANTHER" id="PTHR43581:SF4">
    <property type="entry name" value="ATP_GTP PHOSPHATASE"/>
    <property type="match status" value="1"/>
</dbReference>
<evidence type="ECO:0000259" key="1">
    <source>
        <dbReference type="SMART" id="SM00382"/>
    </source>
</evidence>
<dbReference type="SUPFAM" id="SSF160945">
    <property type="entry name" value="PH0156-like"/>
    <property type="match status" value="1"/>
</dbReference>
<dbReference type="InterPro" id="IPR034139">
    <property type="entry name" value="TOPRIM_OLD"/>
</dbReference>
<dbReference type="AlphaFoldDB" id="A0A6C0VJ17"/>
<dbReference type="CDD" id="cd01026">
    <property type="entry name" value="TOPRIM_OLD"/>
    <property type="match status" value="1"/>
</dbReference>
<dbReference type="InterPro" id="IPR051396">
    <property type="entry name" value="Bact_Antivir_Def_Nuclease"/>
</dbReference>
<dbReference type="EMBL" id="CP042908">
    <property type="protein sequence ID" value="QIB91459.1"/>
    <property type="molecule type" value="Genomic_DNA"/>
</dbReference>
<dbReference type="CDD" id="cd00267">
    <property type="entry name" value="ABC_ATPase"/>
    <property type="match status" value="1"/>
</dbReference>
<dbReference type="InterPro" id="IPR041685">
    <property type="entry name" value="AAA_GajA/Old/RecF-like"/>
</dbReference>
<protein>
    <submittedName>
        <fullName evidence="2">AAA family ATPase</fullName>
    </submittedName>
</protein>
<evidence type="ECO:0000313" key="3">
    <source>
        <dbReference type="Proteomes" id="UP000467371"/>
    </source>
</evidence>
<dbReference type="InterPro" id="IPR027417">
    <property type="entry name" value="P-loop_NTPase"/>
</dbReference>
<dbReference type="Pfam" id="PF20469">
    <property type="entry name" value="OLD-like_TOPRIM"/>
    <property type="match status" value="1"/>
</dbReference>
<organism evidence="2 3">
    <name type="scientific">Methanosarcina mazei</name>
    <name type="common">Methanosarcina frisia</name>
    <dbReference type="NCBI Taxonomy" id="2209"/>
    <lineage>
        <taxon>Archaea</taxon>
        <taxon>Methanobacteriati</taxon>
        <taxon>Methanobacteriota</taxon>
        <taxon>Stenosarchaea group</taxon>
        <taxon>Methanomicrobia</taxon>
        <taxon>Methanosarcinales</taxon>
        <taxon>Methanosarcinaceae</taxon>
        <taxon>Methanosarcina</taxon>
    </lineage>
</organism>